<dbReference type="InterPro" id="IPR038626">
    <property type="entry name" value="Rof-like_sf"/>
</dbReference>
<sequence length="86" mass="9669">MISCEIHDYVEIVCTYRYPLKLVLKSGEIIEGIGLDTRLDEARRECILLESDGATNLVVLSEISVLEVCVENPHVRRVSFDTESAT</sequence>
<gene>
    <name evidence="1" type="ORF">DV711_13305</name>
</gene>
<protein>
    <submittedName>
        <fullName evidence="1">Transcriptional regulator</fullName>
    </submittedName>
</protein>
<evidence type="ECO:0000313" key="1">
    <source>
        <dbReference type="EMBL" id="RDE19841.1"/>
    </source>
</evidence>
<comment type="caution">
    <text evidence="1">The sequence shown here is derived from an EMBL/GenBank/DDBJ whole genome shotgun (WGS) entry which is preliminary data.</text>
</comment>
<dbReference type="InterPro" id="IPR009778">
    <property type="entry name" value="ROF"/>
</dbReference>
<dbReference type="OrthoDB" id="5344363at2"/>
<evidence type="ECO:0000313" key="2">
    <source>
        <dbReference type="Proteomes" id="UP000253769"/>
    </source>
</evidence>
<dbReference type="RefSeq" id="WP_114696187.1">
    <property type="nucleotide sequence ID" value="NZ_QQOH01000003.1"/>
</dbReference>
<dbReference type="Proteomes" id="UP000253769">
    <property type="component" value="Unassembled WGS sequence"/>
</dbReference>
<dbReference type="Pfam" id="PF07073">
    <property type="entry name" value="ROF"/>
    <property type="match status" value="1"/>
</dbReference>
<dbReference type="InterPro" id="IPR023534">
    <property type="entry name" value="Rof/RNase_P-like"/>
</dbReference>
<reference evidence="1 2" key="1">
    <citation type="submission" date="2018-07" db="EMBL/GenBank/DDBJ databases">
        <title>Motiliproteus coralliicola sp. nov., a bacterium isolated from Coral.</title>
        <authorList>
            <person name="Wang G."/>
        </authorList>
    </citation>
    <scope>NUCLEOTIDE SEQUENCE [LARGE SCALE GENOMIC DNA]</scope>
    <source>
        <strain evidence="1 2">C34</strain>
    </source>
</reference>
<dbReference type="EMBL" id="QQOH01000003">
    <property type="protein sequence ID" value="RDE19841.1"/>
    <property type="molecule type" value="Genomic_DNA"/>
</dbReference>
<keyword evidence="2" id="KW-1185">Reference proteome</keyword>
<organism evidence="1 2">
    <name type="scientific">Motiliproteus coralliicola</name>
    <dbReference type="NCBI Taxonomy" id="2283196"/>
    <lineage>
        <taxon>Bacteria</taxon>
        <taxon>Pseudomonadati</taxon>
        <taxon>Pseudomonadota</taxon>
        <taxon>Gammaproteobacteria</taxon>
        <taxon>Oceanospirillales</taxon>
        <taxon>Oceanospirillaceae</taxon>
        <taxon>Motiliproteus</taxon>
    </lineage>
</organism>
<name>A0A369WER7_9GAMM</name>
<proteinExistence type="predicted"/>
<dbReference type="Gene3D" id="2.30.30.400">
    <property type="entry name" value="Rof-like"/>
    <property type="match status" value="1"/>
</dbReference>
<dbReference type="SUPFAM" id="SSF101744">
    <property type="entry name" value="Rof/RNase P subunit-like"/>
    <property type="match status" value="1"/>
</dbReference>
<dbReference type="AlphaFoldDB" id="A0A369WER7"/>
<accession>A0A369WER7</accession>